<dbReference type="GO" id="GO:0016491">
    <property type="term" value="F:oxidoreductase activity"/>
    <property type="evidence" value="ECO:0007669"/>
    <property type="project" value="UniProtKB-KW"/>
</dbReference>
<evidence type="ECO:0000313" key="7">
    <source>
        <dbReference type="EMBL" id="GAA98245.1"/>
    </source>
</evidence>
<dbReference type="AlphaFoldDB" id="G7E5Y5"/>
<dbReference type="SUPFAM" id="SSF51735">
    <property type="entry name" value="NAD(P)-binding Rossmann-fold domains"/>
    <property type="match status" value="1"/>
</dbReference>
<accession>G7E5Y5</accession>
<dbReference type="Proteomes" id="UP000009131">
    <property type="component" value="Unassembled WGS sequence"/>
</dbReference>
<dbReference type="InterPro" id="IPR002328">
    <property type="entry name" value="ADH_Zn_CS"/>
</dbReference>
<dbReference type="InParanoid" id="G7E5Y5"/>
<proteinExistence type="predicted"/>
<evidence type="ECO:0000313" key="8">
    <source>
        <dbReference type="Proteomes" id="UP000009131"/>
    </source>
</evidence>
<dbReference type="EMBL" id="BABT02000150">
    <property type="protein sequence ID" value="GAA98245.1"/>
    <property type="molecule type" value="Genomic_DNA"/>
</dbReference>
<feature type="compositionally biased region" description="Basic and acidic residues" evidence="5">
    <location>
        <begin position="18"/>
        <end position="39"/>
    </location>
</feature>
<dbReference type="InterPro" id="IPR011032">
    <property type="entry name" value="GroES-like_sf"/>
</dbReference>
<evidence type="ECO:0000259" key="6">
    <source>
        <dbReference type="Pfam" id="PF08240"/>
    </source>
</evidence>
<evidence type="ECO:0000256" key="5">
    <source>
        <dbReference type="SAM" id="MobiDB-lite"/>
    </source>
</evidence>
<keyword evidence="8" id="KW-1185">Reference proteome</keyword>
<dbReference type="PANTHER" id="PTHR42813">
    <property type="entry name" value="ZINC-TYPE ALCOHOL DEHYDROGENASE-LIKE"/>
    <property type="match status" value="1"/>
</dbReference>
<dbReference type="Pfam" id="PF08240">
    <property type="entry name" value="ADH_N"/>
    <property type="match status" value="1"/>
</dbReference>
<evidence type="ECO:0000256" key="4">
    <source>
        <dbReference type="ARBA" id="ARBA00023002"/>
    </source>
</evidence>
<dbReference type="GO" id="GO:0008270">
    <property type="term" value="F:zinc ion binding"/>
    <property type="evidence" value="ECO:0007669"/>
    <property type="project" value="InterPro"/>
</dbReference>
<dbReference type="Gene3D" id="3.40.50.720">
    <property type="entry name" value="NAD(P)-binding Rossmann-like Domain"/>
    <property type="match status" value="1"/>
</dbReference>
<dbReference type="PROSITE" id="PS00059">
    <property type="entry name" value="ADH_ZINC"/>
    <property type="match status" value="1"/>
</dbReference>
<dbReference type="eggNOG" id="KOG0024">
    <property type="taxonomic scope" value="Eukaryota"/>
</dbReference>
<sequence>MAMNAASNKAEQALGHGENTKIHDEISNPGKQESKYADPSGEKMKALAWMGKNHVELVETHKPRIVDDKDVIVKVTGTTICGSDRHLFHGAILQLQKGDILGHEYCGIIEKTGPAVKNFKVGDRVVASFQIACGDCEFCDQKLSSVCQHTNGSTVENTLYGNRTAGMLGYSHFTGGFSGGQSEYVRQPIADFNLLKIPDEVPDEKALYLSDVLCTSYHCVVDTGIKEGDVVAVWGLGAVGLLACQWAFLKGAGRVIGVDSGWRLDFAKEKVPKLELLDFKSIDMKEGVSGRLHKMTKNGYGVDVSLECASGEFAKGFIHKAMIATGLETDTSEILNEMILATKPFGRIGITGIYAGFTNNFNIGAIMETGIRFIGNGQAPVKMHWETIMNDYIIPGKLDPMMVMTHRIKLEDIAKLYPLFDQQAQIDGRGIEKPYIETRFSQPACKGSPALSVL</sequence>
<dbReference type="OrthoDB" id="3941538at2759"/>
<keyword evidence="3" id="KW-0862">Zinc</keyword>
<dbReference type="PANTHER" id="PTHR42813:SF1">
    <property type="entry name" value="DEHYDROGENASE, PUTATIVE (AFU_ORTHOLOGUE AFUA_5G03930)-RELATED"/>
    <property type="match status" value="1"/>
</dbReference>
<reference evidence="7 8" key="2">
    <citation type="journal article" date="2012" name="Open Biol.">
        <title>Characteristics of nucleosomes and linker DNA regions on the genome of the basidiomycete Mixia osmundae revealed by mono- and dinucleosome mapping.</title>
        <authorList>
            <person name="Nishida H."/>
            <person name="Kondo S."/>
            <person name="Matsumoto T."/>
            <person name="Suzuki Y."/>
            <person name="Yoshikawa H."/>
            <person name="Taylor T.D."/>
            <person name="Sugiyama J."/>
        </authorList>
    </citation>
    <scope>NUCLEOTIDE SEQUENCE [LARGE SCALE GENOMIC DNA]</scope>
    <source>
        <strain evidence="8">CBS 9802 / IAM 14324 / JCM 22182 / KY 12970</strain>
    </source>
</reference>
<evidence type="ECO:0000256" key="1">
    <source>
        <dbReference type="ARBA" id="ARBA00001947"/>
    </source>
</evidence>
<feature type="compositionally biased region" description="Polar residues" evidence="5">
    <location>
        <begin position="1"/>
        <end position="10"/>
    </location>
</feature>
<evidence type="ECO:0000256" key="2">
    <source>
        <dbReference type="ARBA" id="ARBA00022723"/>
    </source>
</evidence>
<dbReference type="SUPFAM" id="SSF50129">
    <property type="entry name" value="GroES-like"/>
    <property type="match status" value="1"/>
</dbReference>
<dbReference type="HOGENOM" id="CLU_026673_11_3_1"/>
<feature type="domain" description="Alcohol dehydrogenase-like N-terminal" evidence="6">
    <location>
        <begin position="68"/>
        <end position="199"/>
    </location>
</feature>
<dbReference type="InterPro" id="IPR013154">
    <property type="entry name" value="ADH-like_N"/>
</dbReference>
<feature type="region of interest" description="Disordered" evidence="5">
    <location>
        <begin position="1"/>
        <end position="39"/>
    </location>
</feature>
<comment type="caution">
    <text evidence="7">The sequence shown here is derived from an EMBL/GenBank/DDBJ whole genome shotgun (WGS) entry which is preliminary data.</text>
</comment>
<comment type="cofactor">
    <cofactor evidence="1">
        <name>Zn(2+)</name>
        <dbReference type="ChEBI" id="CHEBI:29105"/>
    </cofactor>
</comment>
<dbReference type="InterPro" id="IPR036291">
    <property type="entry name" value="NAD(P)-bd_dom_sf"/>
</dbReference>
<evidence type="ECO:0000256" key="3">
    <source>
        <dbReference type="ARBA" id="ARBA00022833"/>
    </source>
</evidence>
<organism evidence="7 8">
    <name type="scientific">Mixia osmundae (strain CBS 9802 / IAM 14324 / JCM 22182 / KY 12970)</name>
    <dbReference type="NCBI Taxonomy" id="764103"/>
    <lineage>
        <taxon>Eukaryota</taxon>
        <taxon>Fungi</taxon>
        <taxon>Dikarya</taxon>
        <taxon>Basidiomycota</taxon>
        <taxon>Pucciniomycotina</taxon>
        <taxon>Mixiomycetes</taxon>
        <taxon>Mixiales</taxon>
        <taxon>Mixiaceae</taxon>
        <taxon>Mixia</taxon>
    </lineage>
</organism>
<dbReference type="OMA" id="FMTPGDI"/>
<dbReference type="RefSeq" id="XP_014569234.1">
    <property type="nucleotide sequence ID" value="XM_014713748.1"/>
</dbReference>
<gene>
    <name evidence="7" type="primary">Mo04928</name>
    <name evidence="7" type="ORF">E5Q_04928</name>
</gene>
<dbReference type="STRING" id="764103.G7E5Y5"/>
<keyword evidence="4" id="KW-0560">Oxidoreductase</keyword>
<dbReference type="CDD" id="cd08283">
    <property type="entry name" value="FDH_like_1"/>
    <property type="match status" value="1"/>
</dbReference>
<name>G7E5Y5_MIXOS</name>
<dbReference type="Gene3D" id="3.90.180.10">
    <property type="entry name" value="Medium-chain alcohol dehydrogenases, catalytic domain"/>
    <property type="match status" value="1"/>
</dbReference>
<reference evidence="7 8" key="1">
    <citation type="journal article" date="2011" name="J. Gen. Appl. Microbiol.">
        <title>Draft genome sequencing of the enigmatic basidiomycete Mixia osmundae.</title>
        <authorList>
            <person name="Nishida H."/>
            <person name="Nagatsuka Y."/>
            <person name="Sugiyama J."/>
        </authorList>
    </citation>
    <scope>NUCLEOTIDE SEQUENCE [LARGE SCALE GENOMIC DNA]</scope>
    <source>
        <strain evidence="8">CBS 9802 / IAM 14324 / JCM 22182 / KY 12970</strain>
    </source>
</reference>
<keyword evidence="2" id="KW-0479">Metal-binding</keyword>
<protein>
    <recommendedName>
        <fullName evidence="6">Alcohol dehydrogenase-like N-terminal domain-containing protein</fullName>
    </recommendedName>
</protein>